<dbReference type="InterPro" id="IPR016156">
    <property type="entry name" value="FAD/NAD-linked_Rdtase_dimer_sf"/>
</dbReference>
<organism evidence="7 8">
    <name type="scientific">Cohnella cellulosilytica</name>
    <dbReference type="NCBI Taxonomy" id="986710"/>
    <lineage>
        <taxon>Bacteria</taxon>
        <taxon>Bacillati</taxon>
        <taxon>Bacillota</taxon>
        <taxon>Bacilli</taxon>
        <taxon>Bacillales</taxon>
        <taxon>Paenibacillaceae</taxon>
        <taxon>Cohnella</taxon>
    </lineage>
</organism>
<dbReference type="Pfam" id="PF07992">
    <property type="entry name" value="Pyr_redox_2"/>
    <property type="match status" value="1"/>
</dbReference>
<comment type="cofactor">
    <cofactor evidence="1">
        <name>FAD</name>
        <dbReference type="ChEBI" id="CHEBI:57692"/>
    </cofactor>
</comment>
<gene>
    <name evidence="7" type="ORF">ACFQMJ_03805</name>
</gene>
<dbReference type="Gene3D" id="3.50.50.60">
    <property type="entry name" value="FAD/NAD(P)-binding domain"/>
    <property type="match status" value="2"/>
</dbReference>
<feature type="domain" description="FAD/NAD(P)-binding" evidence="5">
    <location>
        <begin position="6"/>
        <end position="303"/>
    </location>
</feature>
<dbReference type="EMBL" id="JBHTAI010000002">
    <property type="protein sequence ID" value="MFC7147653.1"/>
    <property type="molecule type" value="Genomic_DNA"/>
</dbReference>
<evidence type="ECO:0000313" key="7">
    <source>
        <dbReference type="EMBL" id="MFC7147653.1"/>
    </source>
</evidence>
<name>A0ABW2F3K8_9BACL</name>
<dbReference type="SUPFAM" id="SSF51905">
    <property type="entry name" value="FAD/NAD(P)-binding domain"/>
    <property type="match status" value="2"/>
</dbReference>
<dbReference type="InterPro" id="IPR028202">
    <property type="entry name" value="Reductase_C"/>
</dbReference>
<keyword evidence="8" id="KW-1185">Reference proteome</keyword>
<dbReference type="PANTHER" id="PTHR43557">
    <property type="entry name" value="APOPTOSIS-INDUCING FACTOR 1"/>
    <property type="match status" value="1"/>
</dbReference>
<dbReference type="PANTHER" id="PTHR43557:SF2">
    <property type="entry name" value="RIESKE DOMAIN-CONTAINING PROTEIN-RELATED"/>
    <property type="match status" value="1"/>
</dbReference>
<accession>A0ABW2F3K8</accession>
<protein>
    <submittedName>
        <fullName evidence="7">NAD(P)/FAD-dependent oxidoreductase</fullName>
    </submittedName>
</protein>
<evidence type="ECO:0000256" key="3">
    <source>
        <dbReference type="ARBA" id="ARBA00022827"/>
    </source>
</evidence>
<dbReference type="InterPro" id="IPR023753">
    <property type="entry name" value="FAD/NAD-binding_dom"/>
</dbReference>
<dbReference type="InterPro" id="IPR036188">
    <property type="entry name" value="FAD/NAD-bd_sf"/>
</dbReference>
<evidence type="ECO:0000256" key="1">
    <source>
        <dbReference type="ARBA" id="ARBA00001974"/>
    </source>
</evidence>
<reference evidence="8" key="1">
    <citation type="journal article" date="2019" name="Int. J. Syst. Evol. Microbiol.">
        <title>The Global Catalogue of Microorganisms (GCM) 10K type strain sequencing project: providing services to taxonomists for standard genome sequencing and annotation.</title>
        <authorList>
            <consortium name="The Broad Institute Genomics Platform"/>
            <consortium name="The Broad Institute Genome Sequencing Center for Infectious Disease"/>
            <person name="Wu L."/>
            <person name="Ma J."/>
        </authorList>
    </citation>
    <scope>NUCLEOTIDE SEQUENCE [LARGE SCALE GENOMIC DNA]</scope>
    <source>
        <strain evidence="8">KCTC 12907</strain>
    </source>
</reference>
<comment type="caution">
    <text evidence="7">The sequence shown here is derived from an EMBL/GenBank/DDBJ whole genome shotgun (WGS) entry which is preliminary data.</text>
</comment>
<proteinExistence type="predicted"/>
<dbReference type="Pfam" id="PF14759">
    <property type="entry name" value="Reductase_C"/>
    <property type="match status" value="1"/>
</dbReference>
<keyword evidence="3" id="KW-0274">FAD</keyword>
<dbReference type="SUPFAM" id="SSF55424">
    <property type="entry name" value="FAD/NAD-linked reductases, dimerisation (C-terminal) domain"/>
    <property type="match status" value="1"/>
</dbReference>
<dbReference type="Proteomes" id="UP001596378">
    <property type="component" value="Unassembled WGS sequence"/>
</dbReference>
<evidence type="ECO:0000256" key="2">
    <source>
        <dbReference type="ARBA" id="ARBA00022630"/>
    </source>
</evidence>
<evidence type="ECO:0000256" key="4">
    <source>
        <dbReference type="ARBA" id="ARBA00023002"/>
    </source>
</evidence>
<dbReference type="InterPro" id="IPR050446">
    <property type="entry name" value="FAD-oxidoreductase/Apoptosis"/>
</dbReference>
<evidence type="ECO:0000313" key="8">
    <source>
        <dbReference type="Proteomes" id="UP001596378"/>
    </source>
</evidence>
<keyword evidence="4" id="KW-0560">Oxidoreductase</keyword>
<evidence type="ECO:0000259" key="6">
    <source>
        <dbReference type="Pfam" id="PF14759"/>
    </source>
</evidence>
<dbReference type="PRINTS" id="PR00411">
    <property type="entry name" value="PNDRDTASEI"/>
</dbReference>
<dbReference type="Gene3D" id="3.30.390.30">
    <property type="match status" value="1"/>
</dbReference>
<feature type="domain" description="Reductase C-terminal" evidence="6">
    <location>
        <begin position="322"/>
        <end position="409"/>
    </location>
</feature>
<dbReference type="RefSeq" id="WP_378048285.1">
    <property type="nucleotide sequence ID" value="NZ_JBHMDN010000016.1"/>
</dbReference>
<keyword evidence="2" id="KW-0285">Flavoprotein</keyword>
<sequence length="412" mass="43533">MNAQGMVIVGAGEAGARAALTLRSLGWTGAITLVGDESRPPYERPPLSKRHLVAEEELPPSVIADDRTLRDSGIERIGGEAAVRIDRENHLVELAGGRKLPYERLLLATGARPRPLPAEGTGAGELLYLRRFEDAERLRGRLRPGVRAVIIGGGFIGLETAASAAARGCAVTLLEAAPRLLTRGVPQALAERVERLHRQAGVEVRLGAAVAAIDRAGDALAIRLADGTELAADVALAGIGAVPETALAASCGLELDNGVKADARLATSDPYIYAAGDCCSFPHPLYGGRRVRLEAWRNAKDQGAHAAAAMLGSDEPYAALPWFWSDQYDQTLLVAGLAEPSDTVVLRDLGEAGRLYFHLGADGRLSAVSGMGPSEAIAKPFRQAELLAEKRAAPPAEQLADPLIKLKTWLSE</sequence>
<evidence type="ECO:0000259" key="5">
    <source>
        <dbReference type="Pfam" id="PF07992"/>
    </source>
</evidence>
<dbReference type="PRINTS" id="PR00368">
    <property type="entry name" value="FADPNR"/>
</dbReference>